<proteinExistence type="predicted"/>
<dbReference type="AlphaFoldDB" id="A0AAF0PR29"/>
<accession>A0AAF0PR29</accession>
<reference evidence="1" key="1">
    <citation type="submission" date="2023-08" db="EMBL/GenBank/DDBJ databases">
        <title>A de novo genome assembly of Solanum verrucosum Schlechtendal, a Mexican diploid species geographically isolated from the other diploid A-genome species in potato relatives.</title>
        <authorList>
            <person name="Hosaka K."/>
        </authorList>
    </citation>
    <scope>NUCLEOTIDE SEQUENCE</scope>
    <source>
        <tissue evidence="1">Young leaves</tissue>
    </source>
</reference>
<organism evidence="1 2">
    <name type="scientific">Solanum verrucosum</name>
    <dbReference type="NCBI Taxonomy" id="315347"/>
    <lineage>
        <taxon>Eukaryota</taxon>
        <taxon>Viridiplantae</taxon>
        <taxon>Streptophyta</taxon>
        <taxon>Embryophyta</taxon>
        <taxon>Tracheophyta</taxon>
        <taxon>Spermatophyta</taxon>
        <taxon>Magnoliopsida</taxon>
        <taxon>eudicotyledons</taxon>
        <taxon>Gunneridae</taxon>
        <taxon>Pentapetalae</taxon>
        <taxon>asterids</taxon>
        <taxon>lamiids</taxon>
        <taxon>Solanales</taxon>
        <taxon>Solanaceae</taxon>
        <taxon>Solanoideae</taxon>
        <taxon>Solaneae</taxon>
        <taxon>Solanum</taxon>
    </lineage>
</organism>
<name>A0AAF0PR29_SOLVR</name>
<protein>
    <submittedName>
        <fullName evidence="1">Uncharacterized protein</fullName>
    </submittedName>
</protein>
<dbReference type="EMBL" id="CP133612">
    <property type="protein sequence ID" value="WMV09312.1"/>
    <property type="molecule type" value="Genomic_DNA"/>
</dbReference>
<sequence>MMVLRDNIQGFKRLDGEPIHETWLRFQKLVLQCPTYRLPNNVLLQHFYWSPDSVNKGVADQLVQGGIMQQPFEITSTLVDGMTKIDRAWYTRQDQVSPFDF</sequence>
<dbReference type="Proteomes" id="UP001234989">
    <property type="component" value="Chromosome 1"/>
</dbReference>
<evidence type="ECO:0000313" key="1">
    <source>
        <dbReference type="EMBL" id="WMV09312.1"/>
    </source>
</evidence>
<evidence type="ECO:0000313" key="2">
    <source>
        <dbReference type="Proteomes" id="UP001234989"/>
    </source>
</evidence>
<gene>
    <name evidence="1" type="ORF">MTR67_002697</name>
</gene>
<keyword evidence="2" id="KW-1185">Reference proteome</keyword>